<dbReference type="EMBL" id="JOKH01000014">
    <property type="protein sequence ID" value="KEQ11536.1"/>
    <property type="molecule type" value="Genomic_DNA"/>
</dbReference>
<evidence type="ECO:0000256" key="1">
    <source>
        <dbReference type="SAM" id="Phobius"/>
    </source>
</evidence>
<feature type="transmembrane region" description="Helical" evidence="1">
    <location>
        <begin position="12"/>
        <end position="38"/>
    </location>
</feature>
<dbReference type="Proteomes" id="UP000028073">
    <property type="component" value="Unassembled WGS sequence"/>
</dbReference>
<keyword evidence="1" id="KW-0472">Membrane</keyword>
<accession>A0A081MZB3</accession>
<gene>
    <name evidence="2" type="ORF">GZ78_28750</name>
</gene>
<dbReference type="RefSeq" id="WP_034843261.1">
    <property type="nucleotide sequence ID" value="NZ_JOKH01000014.1"/>
</dbReference>
<keyword evidence="1" id="KW-1133">Transmembrane helix</keyword>
<keyword evidence="1" id="KW-0812">Transmembrane</keyword>
<organism evidence="2 3">
    <name type="scientific">Endozoicomonas numazuensis</name>
    <dbReference type="NCBI Taxonomy" id="1137799"/>
    <lineage>
        <taxon>Bacteria</taxon>
        <taxon>Pseudomonadati</taxon>
        <taxon>Pseudomonadota</taxon>
        <taxon>Gammaproteobacteria</taxon>
        <taxon>Oceanospirillales</taxon>
        <taxon>Endozoicomonadaceae</taxon>
        <taxon>Endozoicomonas</taxon>
    </lineage>
</organism>
<protein>
    <submittedName>
        <fullName evidence="2">Uncharacterized protein</fullName>
    </submittedName>
</protein>
<comment type="caution">
    <text evidence="2">The sequence shown here is derived from an EMBL/GenBank/DDBJ whole genome shotgun (WGS) entry which is preliminary data.</text>
</comment>
<feature type="transmembrane region" description="Helical" evidence="1">
    <location>
        <begin position="67"/>
        <end position="91"/>
    </location>
</feature>
<name>A0A081MZB3_9GAMM</name>
<keyword evidence="3" id="KW-1185">Reference proteome</keyword>
<evidence type="ECO:0000313" key="2">
    <source>
        <dbReference type="EMBL" id="KEQ11536.1"/>
    </source>
</evidence>
<dbReference type="AlphaFoldDB" id="A0A081MZB3"/>
<sequence>MVRRRNNDISTESAVIGLITVYWQAGAVISLLLALATYQTLSWSLVLNEKIEAATHSAFGVLKHIDWLFYLVPGLLGLSALFFVGVTFNTLKKNRVA</sequence>
<reference evidence="2 3" key="1">
    <citation type="submission" date="2014-06" db="EMBL/GenBank/DDBJ databases">
        <title>Whole Genome Sequences of Three Symbiotic Endozoicomonas Bacteria.</title>
        <authorList>
            <person name="Neave M.J."/>
            <person name="Apprill A."/>
            <person name="Voolstra C.R."/>
        </authorList>
    </citation>
    <scope>NUCLEOTIDE SEQUENCE [LARGE SCALE GENOMIC DNA]</scope>
    <source>
        <strain evidence="2 3">DSM 25634</strain>
    </source>
</reference>
<evidence type="ECO:0000313" key="3">
    <source>
        <dbReference type="Proteomes" id="UP000028073"/>
    </source>
</evidence>
<proteinExistence type="predicted"/>